<keyword evidence="1" id="KW-0472">Membrane</keyword>
<reference evidence="3" key="1">
    <citation type="submission" date="2015-06" db="EMBL/GenBank/DDBJ databases">
        <authorList>
            <person name="Joergensen T."/>
        </authorList>
    </citation>
    <scope>NUCLEOTIDE SEQUENCE</scope>
    <source>
        <strain evidence="3">RGFK0789</strain>
    </source>
</reference>
<dbReference type="EMBL" id="LN853398">
    <property type="protein sequence ID" value="CRY95843.1"/>
    <property type="molecule type" value="Genomic_DNA"/>
</dbReference>
<feature type="domain" description="Transcription regulator HTH AraC N-terminal" evidence="2">
    <location>
        <begin position="32"/>
        <end position="78"/>
    </location>
</feature>
<evidence type="ECO:0000259" key="2">
    <source>
        <dbReference type="Pfam" id="PF06719"/>
    </source>
</evidence>
<proteinExistence type="predicted"/>
<accession>A0A0H5Q1U8</accession>
<dbReference type="Pfam" id="PF06719">
    <property type="entry name" value="AraC_N"/>
    <property type="match status" value="1"/>
</dbReference>
<protein>
    <recommendedName>
        <fullName evidence="2">Transcription regulator HTH AraC N-terminal domain-containing protein</fullName>
    </recommendedName>
</protein>
<name>A0A0H5Q1U8_9ZZZZ</name>
<organism evidence="3">
    <name type="scientific">uncultured prokaryote</name>
    <dbReference type="NCBI Taxonomy" id="198431"/>
    <lineage>
        <taxon>unclassified sequences</taxon>
        <taxon>environmental samples</taxon>
    </lineage>
</organism>
<sequence length="325" mass="36250">MIPSNDPRACFYVRLKDILLRHMPEAGSLSAAVPGLRLHRRDVPGIPEHCFSRPALTLIVRGAKRTLIGREDYRYGAGLKTALLLVMALFVAALFLLAGCSSQPLQGMTTEPETGLSVVVSRARPAVMFAPAEDMRFISAGWRSLRPETRTSQEGDARIWFALYGRGEGTLVTALAEASDPWLWEAAHHAAFPPLRELQYERNGEMLYESLLRLTAEQDPFCTEGGAACLVYRAKYLLNFRKMLVIVEYHEPLEASRVRDIAFQEAALNAFQERGRAACAVHFPDKAAMKRATQDFQPLSQADGRFSRTALSRWVGELQRTGGRL</sequence>
<keyword evidence="1" id="KW-0812">Transmembrane</keyword>
<dbReference type="InterPro" id="IPR032323">
    <property type="entry name" value="DUF4851"/>
</dbReference>
<keyword evidence="1" id="KW-1133">Transmembrane helix</keyword>
<feature type="transmembrane region" description="Helical" evidence="1">
    <location>
        <begin position="77"/>
        <end position="98"/>
    </location>
</feature>
<dbReference type="Pfam" id="PF16143">
    <property type="entry name" value="DUF4851"/>
    <property type="match status" value="1"/>
</dbReference>
<evidence type="ECO:0000313" key="3">
    <source>
        <dbReference type="EMBL" id="CRY95843.1"/>
    </source>
</evidence>
<evidence type="ECO:0000256" key="1">
    <source>
        <dbReference type="SAM" id="Phobius"/>
    </source>
</evidence>
<dbReference type="AlphaFoldDB" id="A0A0H5Q1U8"/>
<dbReference type="InterPro" id="IPR009594">
    <property type="entry name" value="Tscrpt_reg_HTH_AraC_N"/>
</dbReference>
<reference evidence="3" key="2">
    <citation type="submission" date="2015-07" db="EMBL/GenBank/DDBJ databases">
        <title>Plasmids, circular viruses and viroids from rat gut.</title>
        <authorList>
            <person name="Jorgensen T.J."/>
            <person name="Hansen M.A."/>
            <person name="Xu Z."/>
            <person name="Tabak M.A."/>
            <person name="Sorensen S.J."/>
            <person name="Hansen L.H."/>
        </authorList>
    </citation>
    <scope>NUCLEOTIDE SEQUENCE</scope>
    <source>
        <strain evidence="3">RGFK0789</strain>
    </source>
</reference>